<protein>
    <recommendedName>
        <fullName evidence="7">YcaO domain-containing protein</fullName>
    </recommendedName>
</protein>
<gene>
    <name evidence="1" type="ORF">DDV21_005325</name>
    <name evidence="2" type="ORF">DDV22_00720</name>
    <name evidence="3" type="ORF">DDV23_01275</name>
</gene>
<reference evidence="4" key="3">
    <citation type="submission" date="2018-08" db="EMBL/GenBank/DDBJ databases">
        <title>Streptococcus chenjunshii sp. nov., isolated from stools sample of the Tibetan antelope in the Qinghai-Tibet plateau, China.</title>
        <authorList>
            <person name="Tian Z."/>
        </authorList>
    </citation>
    <scope>NUCLEOTIDE SEQUENCE [LARGE SCALE GENOMIC DNA]</scope>
    <source>
        <strain evidence="4">Z15</strain>
    </source>
</reference>
<reference evidence="3 5" key="2">
    <citation type="submission" date="2018-08" db="EMBL/GenBank/DDBJ databases">
        <title>Draft genome of Streptococcus sp. nov. Z1.</title>
        <authorList>
            <person name="Tian Z."/>
        </authorList>
    </citation>
    <scope>NUCLEOTIDE SEQUENCE [LARGE SCALE GENOMIC DNA]</scope>
    <source>
        <strain evidence="3">Z1</strain>
        <strain evidence="5">Z1(2018)</strain>
    </source>
</reference>
<evidence type="ECO:0000313" key="2">
    <source>
        <dbReference type="EMBL" id="RFU51995.1"/>
    </source>
</evidence>
<accession>A0A346NBZ8</accession>
<keyword evidence="6" id="KW-1185">Reference proteome</keyword>
<organism evidence="3 5">
    <name type="scientific">Streptococcus chenjunshii</name>
    <dbReference type="NCBI Taxonomy" id="2173853"/>
    <lineage>
        <taxon>Bacteria</taxon>
        <taxon>Bacillati</taxon>
        <taxon>Bacillota</taxon>
        <taxon>Bacilli</taxon>
        <taxon>Lactobacillales</taxon>
        <taxon>Streptococcaceae</taxon>
        <taxon>Streptococcus</taxon>
    </lineage>
</organism>
<reference evidence="1" key="4">
    <citation type="journal article" date="2019" name="Int. J. Syst. Evol. Microbiol.">
        <title>Streptococcus chenjunshii sp. nov. isolated from feces of Tibetan antelopes.</title>
        <authorList>
            <person name="Tian Z."/>
            <person name="Lu S."/>
            <person name="Jin D."/>
            <person name="Yang J."/>
            <person name="Pu J."/>
            <person name="Lai X.H."/>
            <person name="Bai X.N."/>
            <person name="Wu X.M."/>
            <person name="Li J."/>
            <person name="Wang S."/>
            <person name="Xu J."/>
        </authorList>
    </citation>
    <scope>NUCLEOTIDE SEQUENCE</scope>
    <source>
        <strain evidence="1">Z15</strain>
    </source>
</reference>
<evidence type="ECO:0000313" key="4">
    <source>
        <dbReference type="Proteomes" id="UP000246115"/>
    </source>
</evidence>
<name>A0A372KPF0_9STRE</name>
<dbReference type="Gene3D" id="3.30.1330.230">
    <property type="match status" value="1"/>
</dbReference>
<dbReference type="EMBL" id="CP031733">
    <property type="protein sequence ID" value="AXQ78543.1"/>
    <property type="molecule type" value="Genomic_DNA"/>
</dbReference>
<dbReference type="Proteomes" id="UP000262901">
    <property type="component" value="Unassembled WGS sequence"/>
</dbReference>
<dbReference type="Proteomes" id="UP000264056">
    <property type="component" value="Unassembled WGS sequence"/>
</dbReference>
<dbReference type="AlphaFoldDB" id="A0A372KPF0"/>
<sequence>MNNHFWHFPRKPLFLNYYFSSIKPGKISYQGHSGPSGGNAIDERADLSMLKSFSESLDRRSSVFWYNNKAYTEVYDLVTNSFVRIRKEQFALSNSLNAYRDTTGTAAHTSGSQAVSNALQELFQKNALALIWYSQRSYRRKFKGFDVLVNTDFYPLYNALIFLELDGRSCFGMGSSGVLEEACQKAFEEALLLLYENSHAEFLLQGKSRLSYQLTDKEQKGYFKSLVRNAAEGNFKEADIGEQGDVKELIPNWIHHVYVSLIPNHYNPLFKVTKLYSPDLFASLPYRDIVLAEKGKSILRFINEKNLAKVPDIPSL</sequence>
<accession>A0A372KPF0</accession>
<evidence type="ECO:0000313" key="5">
    <source>
        <dbReference type="Proteomes" id="UP000262901"/>
    </source>
</evidence>
<evidence type="ECO:0000313" key="6">
    <source>
        <dbReference type="Proteomes" id="UP000264056"/>
    </source>
</evidence>
<dbReference type="OrthoDB" id="9906637at2"/>
<dbReference type="EMBL" id="QVQY01000001">
    <property type="protein sequence ID" value="RFU51995.1"/>
    <property type="molecule type" value="Genomic_DNA"/>
</dbReference>
<dbReference type="RefSeq" id="WP_116877284.1">
    <property type="nucleotide sequence ID" value="NZ_CP031733.1"/>
</dbReference>
<dbReference type="EMBL" id="QVQZ01000001">
    <property type="protein sequence ID" value="RFU54187.1"/>
    <property type="molecule type" value="Genomic_DNA"/>
</dbReference>
<dbReference type="Proteomes" id="UP000246115">
    <property type="component" value="Chromosome"/>
</dbReference>
<proteinExistence type="predicted"/>
<evidence type="ECO:0000313" key="1">
    <source>
        <dbReference type="EMBL" id="AXQ78543.1"/>
    </source>
</evidence>
<dbReference type="KEGG" id="schj:DDV21_005325"/>
<reference evidence="2 6" key="1">
    <citation type="submission" date="2018-08" db="EMBL/GenBank/DDBJ databases">
        <title>Draft genome of Streptococcus sp .nov. Z2.</title>
        <authorList>
            <person name="Tian Z."/>
        </authorList>
    </citation>
    <scope>NUCLEOTIDE SEQUENCE [LARGE SCALE GENOMIC DNA]</scope>
    <source>
        <strain evidence="2 6">Z2</strain>
    </source>
</reference>
<evidence type="ECO:0000313" key="3">
    <source>
        <dbReference type="EMBL" id="RFU54187.1"/>
    </source>
</evidence>
<evidence type="ECO:0008006" key="7">
    <source>
        <dbReference type="Google" id="ProtNLM"/>
    </source>
</evidence>